<evidence type="ECO:0000259" key="2">
    <source>
        <dbReference type="Pfam" id="PF13088"/>
    </source>
</evidence>
<keyword evidence="4" id="KW-1185">Reference proteome</keyword>
<keyword evidence="1" id="KW-0812">Transmembrane</keyword>
<dbReference type="Proteomes" id="UP000476411">
    <property type="component" value="Chromosome"/>
</dbReference>
<evidence type="ECO:0000313" key="3">
    <source>
        <dbReference type="EMBL" id="QHS61994.1"/>
    </source>
</evidence>
<protein>
    <submittedName>
        <fullName evidence="3">Exo-alpha-sialidase</fullName>
    </submittedName>
</protein>
<evidence type="ECO:0000256" key="1">
    <source>
        <dbReference type="SAM" id="Phobius"/>
    </source>
</evidence>
<dbReference type="EMBL" id="CP048113">
    <property type="protein sequence ID" value="QHS61994.1"/>
    <property type="molecule type" value="Genomic_DNA"/>
</dbReference>
<dbReference type="AlphaFoldDB" id="A0A6B9ZKR3"/>
<sequence>MPLTATTSKHYCSYNAKQLLNAVLIYSLTALLFISGCKKADNQQFYEVIENTPITDADIHLIGDVHNLPLTSQKIFVPDNVKTGGYAYASVLRLNDSSLMVACTRYPANSFGDFNHSDIAARISHDNGATWEPEFVLQENIGLINTCNPNLVRITNKKIVLIFCVKDSDSKIDILIKESEDNGVTWGSPRLINKLTWGYHIVNNDRAIYNNGRLIVPAAYAVSITKDYDKQVIFCYYSDDQGKTWRKSSYLKADFALMEPGVTAINKNGKLKMNIRTKQGFIYFSTSDDNGMTWKGLFKSNINTPEAPQVVTSLNKSDSLMMIWINTPYTPGMNNRNPLTFAYSTNAGQQWQNPVNLRNNKDLNFLYPTIYKDRNDTIMVTYGVRDITFRPSIYLDRLSLKTLIK</sequence>
<name>A0A6B9ZKR3_9BACT</name>
<dbReference type="PANTHER" id="PTHR43752">
    <property type="entry name" value="BNR/ASP-BOX REPEAT FAMILY PROTEIN"/>
    <property type="match status" value="1"/>
</dbReference>
<proteinExistence type="predicted"/>
<organism evidence="3 4">
    <name type="scientific">Chitinophaga agri</name>
    <dbReference type="NCBI Taxonomy" id="2703787"/>
    <lineage>
        <taxon>Bacteria</taxon>
        <taxon>Pseudomonadati</taxon>
        <taxon>Bacteroidota</taxon>
        <taxon>Chitinophagia</taxon>
        <taxon>Chitinophagales</taxon>
        <taxon>Chitinophagaceae</taxon>
        <taxon>Chitinophaga</taxon>
    </lineage>
</organism>
<feature type="transmembrane region" description="Helical" evidence="1">
    <location>
        <begin position="19"/>
        <end position="36"/>
    </location>
</feature>
<dbReference type="SUPFAM" id="SSF50939">
    <property type="entry name" value="Sialidases"/>
    <property type="match status" value="1"/>
</dbReference>
<dbReference type="Gene3D" id="2.120.10.10">
    <property type="match status" value="1"/>
</dbReference>
<keyword evidence="1" id="KW-1133">Transmembrane helix</keyword>
<dbReference type="Pfam" id="PF13088">
    <property type="entry name" value="BNR_2"/>
    <property type="match status" value="1"/>
</dbReference>
<keyword evidence="1" id="KW-0472">Membrane</keyword>
<feature type="domain" description="Sialidase" evidence="2">
    <location>
        <begin position="117"/>
        <end position="375"/>
    </location>
</feature>
<dbReference type="InterPro" id="IPR036278">
    <property type="entry name" value="Sialidase_sf"/>
</dbReference>
<evidence type="ECO:0000313" key="4">
    <source>
        <dbReference type="Proteomes" id="UP000476411"/>
    </source>
</evidence>
<dbReference type="CDD" id="cd15482">
    <property type="entry name" value="Sialidase_non-viral"/>
    <property type="match status" value="1"/>
</dbReference>
<dbReference type="RefSeq" id="WP_162333649.1">
    <property type="nucleotide sequence ID" value="NZ_CP048113.1"/>
</dbReference>
<dbReference type="KEGG" id="chih:GWR21_21015"/>
<gene>
    <name evidence="3" type="ORF">GWR21_21015</name>
</gene>
<dbReference type="InterPro" id="IPR011040">
    <property type="entry name" value="Sialidase"/>
</dbReference>
<accession>A0A6B9ZKR3</accession>
<reference evidence="3 4" key="1">
    <citation type="submission" date="2020-01" db="EMBL/GenBank/DDBJ databases">
        <title>Complete genome sequence of Chitinophaga sp. H33E-04 isolated from quinoa roots.</title>
        <authorList>
            <person name="Weon H.-Y."/>
            <person name="Lee S.A."/>
        </authorList>
    </citation>
    <scope>NUCLEOTIDE SEQUENCE [LARGE SCALE GENOMIC DNA]</scope>
    <source>
        <strain evidence="3 4">H33E-04</strain>
    </source>
</reference>
<dbReference type="PANTHER" id="PTHR43752:SF2">
    <property type="entry name" value="BNR_ASP-BOX REPEAT FAMILY PROTEIN"/>
    <property type="match status" value="1"/>
</dbReference>